<dbReference type="Proteomes" id="UP000254785">
    <property type="component" value="Unassembled WGS sequence"/>
</dbReference>
<reference evidence="1 2" key="1">
    <citation type="submission" date="2018-06" db="EMBL/GenBank/DDBJ databases">
        <authorList>
            <consortium name="Pathogen Informatics"/>
            <person name="Doyle S."/>
        </authorList>
    </citation>
    <scope>NUCLEOTIDE SEQUENCE [LARGE SCALE GENOMIC DNA]</scope>
    <source>
        <strain evidence="1 2">NCTC9117</strain>
    </source>
</reference>
<evidence type="ECO:0000313" key="1">
    <source>
        <dbReference type="EMBL" id="STJ83458.1"/>
    </source>
</evidence>
<dbReference type="AlphaFoldDB" id="A0A376YG91"/>
<dbReference type="InterPro" id="IPR050312">
    <property type="entry name" value="IolE/XylAMocC-like"/>
</dbReference>
<dbReference type="GO" id="GO:0016853">
    <property type="term" value="F:isomerase activity"/>
    <property type="evidence" value="ECO:0007669"/>
    <property type="project" value="UniProtKB-KW"/>
</dbReference>
<keyword evidence="1" id="KW-0413">Isomerase</keyword>
<proteinExistence type="predicted"/>
<dbReference type="EMBL" id="UGDC01000003">
    <property type="protein sequence ID" value="STJ83458.1"/>
    <property type="molecule type" value="Genomic_DNA"/>
</dbReference>
<evidence type="ECO:0000313" key="2">
    <source>
        <dbReference type="Proteomes" id="UP000254785"/>
    </source>
</evidence>
<dbReference type="Gene3D" id="3.20.20.150">
    <property type="entry name" value="Divalent-metal-dependent TIM barrel enzymes"/>
    <property type="match status" value="1"/>
</dbReference>
<name>A0A376YG91_ECOLX</name>
<dbReference type="PANTHER" id="PTHR12110">
    <property type="entry name" value="HYDROXYPYRUVATE ISOMERASE"/>
    <property type="match status" value="1"/>
</dbReference>
<protein>
    <submittedName>
        <fullName evidence="1">Putative sugar isomerase</fullName>
    </submittedName>
</protein>
<accession>A0A376YG91</accession>
<dbReference type="SUPFAM" id="SSF51658">
    <property type="entry name" value="Xylose isomerase-like"/>
    <property type="match status" value="1"/>
</dbReference>
<sequence length="212" mass="24391">MMTINNARKILQRVDTLPLYLHAYAFHLNMRLERVLPADLLDIASENNLRGVKIHVLDGERFSLGNMDDKELSAFGDKARRLNLDIHIETSASDKASIDEAVAIALKTGASSVRFYPRYEGNLRDVLSIIANDIAYVRETYQDCGLTFTIEQHEDLKSHELVSLVKESEMESLSLLFDFANMINANEHPHRRLKKRWHRHITQVHIKDALDR</sequence>
<organism evidence="1 2">
    <name type="scientific">Escherichia coli</name>
    <dbReference type="NCBI Taxonomy" id="562"/>
    <lineage>
        <taxon>Bacteria</taxon>
        <taxon>Pseudomonadati</taxon>
        <taxon>Pseudomonadota</taxon>
        <taxon>Gammaproteobacteria</taxon>
        <taxon>Enterobacterales</taxon>
        <taxon>Enterobacteriaceae</taxon>
        <taxon>Escherichia</taxon>
    </lineage>
</organism>
<dbReference type="PANTHER" id="PTHR12110:SF53">
    <property type="entry name" value="BLR5974 PROTEIN"/>
    <property type="match status" value="1"/>
</dbReference>
<dbReference type="InterPro" id="IPR036237">
    <property type="entry name" value="Xyl_isomerase-like_sf"/>
</dbReference>
<gene>
    <name evidence="1" type="ORF">NCTC9117_06118</name>
</gene>